<proteinExistence type="predicted"/>
<dbReference type="AlphaFoldDB" id="A0AAD5GFP8"/>
<dbReference type="InterPro" id="IPR051850">
    <property type="entry name" value="Polysacch_Lyase_4"/>
</dbReference>
<dbReference type="PANTHER" id="PTHR32018">
    <property type="entry name" value="RHAMNOGALACTURONATE LYASE FAMILY PROTEIN"/>
    <property type="match status" value="1"/>
</dbReference>
<reference evidence="1" key="1">
    <citation type="submission" date="2022-06" db="EMBL/GenBank/DDBJ databases">
        <title>Uncovering the hologenomic basis of an extraordinary plant invasion.</title>
        <authorList>
            <person name="Bieker V.C."/>
            <person name="Martin M.D."/>
            <person name="Gilbert T."/>
            <person name="Hodgins K."/>
            <person name="Battlay P."/>
            <person name="Petersen B."/>
            <person name="Wilson J."/>
        </authorList>
    </citation>
    <scope>NUCLEOTIDE SEQUENCE</scope>
    <source>
        <strain evidence="1">AA19_3_7</strain>
        <tissue evidence="1">Leaf</tissue>
    </source>
</reference>
<gene>
    <name evidence="1" type="ORF">M8C21_021953</name>
</gene>
<protein>
    <submittedName>
        <fullName evidence="1">Uncharacterized protein</fullName>
    </submittedName>
</protein>
<comment type="caution">
    <text evidence="1">The sequence shown here is derived from an EMBL/GenBank/DDBJ whole genome shotgun (WGS) entry which is preliminary data.</text>
</comment>
<organism evidence="1 2">
    <name type="scientific">Ambrosia artemisiifolia</name>
    <name type="common">Common ragweed</name>
    <dbReference type="NCBI Taxonomy" id="4212"/>
    <lineage>
        <taxon>Eukaryota</taxon>
        <taxon>Viridiplantae</taxon>
        <taxon>Streptophyta</taxon>
        <taxon>Embryophyta</taxon>
        <taxon>Tracheophyta</taxon>
        <taxon>Spermatophyta</taxon>
        <taxon>Magnoliopsida</taxon>
        <taxon>eudicotyledons</taxon>
        <taxon>Gunneridae</taxon>
        <taxon>Pentapetalae</taxon>
        <taxon>asterids</taxon>
        <taxon>campanulids</taxon>
        <taxon>Asterales</taxon>
        <taxon>Asteraceae</taxon>
        <taxon>Asteroideae</taxon>
        <taxon>Heliantheae alliance</taxon>
        <taxon>Heliantheae</taxon>
        <taxon>Ambrosia</taxon>
    </lineage>
</organism>
<evidence type="ECO:0000313" key="2">
    <source>
        <dbReference type="Proteomes" id="UP001206925"/>
    </source>
</evidence>
<dbReference type="Pfam" id="PF06045">
    <property type="entry name" value="Rhamnogal_lyase"/>
    <property type="match status" value="1"/>
</dbReference>
<sequence>MQIISLQFFFQVVLDNGIVQVTLSNPEGMVTGIRYNGLDNVLEVRNDETDRGYWDVVWSALDGSGRTGVFEVYVLNTV</sequence>
<name>A0AAD5GFP8_AMBAR</name>
<accession>A0AAD5GFP8</accession>
<keyword evidence="2" id="KW-1185">Reference proteome</keyword>
<evidence type="ECO:0000313" key="1">
    <source>
        <dbReference type="EMBL" id="KAI7738656.1"/>
    </source>
</evidence>
<dbReference type="PANTHER" id="PTHR32018:SF54">
    <property type="entry name" value="RHAMNOGALACTURONATE LYASE B ISOFORM X1-RELATED"/>
    <property type="match status" value="1"/>
</dbReference>
<dbReference type="InterPro" id="IPR010325">
    <property type="entry name" value="Rhamnogal_lyase"/>
</dbReference>
<dbReference type="Proteomes" id="UP001206925">
    <property type="component" value="Unassembled WGS sequence"/>
</dbReference>
<dbReference type="EMBL" id="JAMZMK010008762">
    <property type="protein sequence ID" value="KAI7738656.1"/>
    <property type="molecule type" value="Genomic_DNA"/>
</dbReference>